<keyword evidence="3" id="KW-1185">Reference proteome</keyword>
<proteinExistence type="predicted"/>
<feature type="chain" id="PRO_5029803294" evidence="1">
    <location>
        <begin position="20"/>
        <end position="368"/>
    </location>
</feature>
<organism evidence="2 3">
    <name type="scientific">Clytia hemisphaerica</name>
    <dbReference type="NCBI Taxonomy" id="252671"/>
    <lineage>
        <taxon>Eukaryota</taxon>
        <taxon>Metazoa</taxon>
        <taxon>Cnidaria</taxon>
        <taxon>Hydrozoa</taxon>
        <taxon>Hydroidolina</taxon>
        <taxon>Leptothecata</taxon>
        <taxon>Obeliida</taxon>
        <taxon>Clytiidae</taxon>
        <taxon>Clytia</taxon>
    </lineage>
</organism>
<name>A0A7M5V3G1_9CNID</name>
<feature type="signal peptide" evidence="1">
    <location>
        <begin position="1"/>
        <end position="19"/>
    </location>
</feature>
<dbReference type="Gene3D" id="3.50.4.10">
    <property type="entry name" value="Hepatocyte Growth Factor"/>
    <property type="match status" value="1"/>
</dbReference>
<evidence type="ECO:0000256" key="1">
    <source>
        <dbReference type="SAM" id="SignalP"/>
    </source>
</evidence>
<accession>A0A7M5V3G1</accession>
<evidence type="ECO:0000313" key="3">
    <source>
        <dbReference type="Proteomes" id="UP000594262"/>
    </source>
</evidence>
<dbReference type="AlphaFoldDB" id="A0A7M5V3G1"/>
<protein>
    <submittedName>
        <fullName evidence="2">Uncharacterized protein</fullName>
    </submittedName>
</protein>
<dbReference type="EnsemblMetazoa" id="CLYHEMT005477.1">
    <property type="protein sequence ID" value="CLYHEMP005477.1"/>
    <property type="gene ID" value="CLYHEMG005477"/>
</dbReference>
<evidence type="ECO:0000313" key="2">
    <source>
        <dbReference type="EnsemblMetazoa" id="CLYHEMP005477.1"/>
    </source>
</evidence>
<reference evidence="2" key="1">
    <citation type="submission" date="2021-01" db="UniProtKB">
        <authorList>
            <consortium name="EnsemblMetazoa"/>
        </authorList>
    </citation>
    <scope>IDENTIFICATION</scope>
</reference>
<sequence>MSFFNLMLILTLCYVQTNGERVQTYNGPNGVVTVEYGRFQQVMKNGYFKQKTYIDQKPGYTIAQCAWRCISRFANRCSMFSYSPPEQKCRFFDVVLYQNSAWEYVKSNEYLYYERKGPCHDKKNICEHGSLCVPNFVDYTFQCVNCFLPYTGKYCNESGPTTGQLHQDITEGRNASCSDLRTNFNIPGGRYAIYPWRDQRNISVVCTDDGWTRVSNYNNTEEPVQELTRATLETSSNVVIDGKYRAHTSFLNMLESLIHFDKIRFICEDDSGTTHSMSLSPVNSNDYYHVILFLLGRQTDRPRANKFGISLPNVVQDSLLSSASVPEEKRSFKDVFVLTTGEKFSFETGDENCFNGHGNYNYFLVEVR</sequence>
<dbReference type="OrthoDB" id="5967842at2759"/>
<keyword evidence="1" id="KW-0732">Signal</keyword>
<dbReference type="Proteomes" id="UP000594262">
    <property type="component" value="Unplaced"/>
</dbReference>